<dbReference type="InterPro" id="IPR051693">
    <property type="entry name" value="UPF0046_metallophosphoest"/>
</dbReference>
<proteinExistence type="predicted"/>
<dbReference type="OrthoDB" id="630188at2759"/>
<organism evidence="1 2">
    <name type="scientific">Hypsizygus marmoreus</name>
    <name type="common">White beech mushroom</name>
    <name type="synonym">Agaricus marmoreus</name>
    <dbReference type="NCBI Taxonomy" id="39966"/>
    <lineage>
        <taxon>Eukaryota</taxon>
        <taxon>Fungi</taxon>
        <taxon>Dikarya</taxon>
        <taxon>Basidiomycota</taxon>
        <taxon>Agaricomycotina</taxon>
        <taxon>Agaricomycetes</taxon>
        <taxon>Agaricomycetidae</taxon>
        <taxon>Agaricales</taxon>
        <taxon>Tricholomatineae</taxon>
        <taxon>Lyophyllaceae</taxon>
        <taxon>Hypsizygus</taxon>
    </lineage>
</organism>
<comment type="caution">
    <text evidence="1">The sequence shown here is derived from an EMBL/GenBank/DDBJ whole genome shotgun (WGS) entry which is preliminary data.</text>
</comment>
<evidence type="ECO:0008006" key="3">
    <source>
        <dbReference type="Google" id="ProtNLM"/>
    </source>
</evidence>
<dbReference type="Proteomes" id="UP000076154">
    <property type="component" value="Unassembled WGS sequence"/>
</dbReference>
<dbReference type="InterPro" id="IPR029052">
    <property type="entry name" value="Metallo-depent_PP-like"/>
</dbReference>
<dbReference type="EMBL" id="LUEZ02000124">
    <property type="protein sequence ID" value="RDB16567.1"/>
    <property type="molecule type" value="Genomic_DNA"/>
</dbReference>
<dbReference type="PANTHER" id="PTHR12905">
    <property type="entry name" value="METALLOPHOSPHOESTERASE"/>
    <property type="match status" value="1"/>
</dbReference>
<protein>
    <recommendedName>
        <fullName evidence="3">Calcineurin-like phosphoesterase domain-containing protein</fullName>
    </recommendedName>
</protein>
<dbReference type="AlphaFoldDB" id="A0A369J7J2"/>
<dbReference type="SUPFAM" id="SSF56300">
    <property type="entry name" value="Metallo-dependent phosphatases"/>
    <property type="match status" value="1"/>
</dbReference>
<dbReference type="Gene3D" id="3.60.21.10">
    <property type="match status" value="1"/>
</dbReference>
<dbReference type="PANTHER" id="PTHR12905:SF0">
    <property type="entry name" value="CALCINEURIN-LIKE PHOSPHOESTERASE DOMAIN-CONTAINING PROTEIN"/>
    <property type="match status" value="1"/>
</dbReference>
<reference evidence="1" key="1">
    <citation type="submission" date="2018-04" db="EMBL/GenBank/DDBJ databases">
        <title>Whole genome sequencing of Hypsizygus marmoreus.</title>
        <authorList>
            <person name="Choi I.-G."/>
            <person name="Min B."/>
            <person name="Kim J.-G."/>
            <person name="Kim S."/>
            <person name="Oh Y.-L."/>
            <person name="Kong W.-S."/>
            <person name="Park H."/>
            <person name="Jeong J."/>
            <person name="Song E.-S."/>
        </authorList>
    </citation>
    <scope>NUCLEOTIDE SEQUENCE [LARGE SCALE GENOMIC DNA]</scope>
    <source>
        <strain evidence="1">51987-8</strain>
    </source>
</reference>
<gene>
    <name evidence="1" type="ORF">Hypma_002930</name>
</gene>
<name>A0A369J7J2_HYPMA</name>
<dbReference type="InParanoid" id="A0A369J7J2"/>
<evidence type="ECO:0000313" key="1">
    <source>
        <dbReference type="EMBL" id="RDB16567.1"/>
    </source>
</evidence>
<keyword evidence="2" id="KW-1185">Reference proteome</keyword>
<accession>A0A369J7J2</accession>
<sequence length="224" mass="25424">MPHNSIITLQSIRTPTAIVVTEYYPATPEPVLSPAWTCFVCINDTITHSFEVHPSDVLLHSGDLTSRGTVAEFQKMVDWLCELPHKVKIIITGTMILRCMRGGPSRDFRATKRPTCNHIRARIPPERIVVAVFLQLRIQLQTQEHQAYSPLGPFLASYKEVESRHLLRVTVTHSHSRQVFQGDNLYVLFSYQAVVVDGKCAHGSKRLISLRAEILTVWRTVSRL</sequence>
<evidence type="ECO:0000313" key="2">
    <source>
        <dbReference type="Proteomes" id="UP000076154"/>
    </source>
</evidence>